<dbReference type="GO" id="GO:0005524">
    <property type="term" value="F:ATP binding"/>
    <property type="evidence" value="ECO:0007669"/>
    <property type="project" value="InterPro"/>
</dbReference>
<dbReference type="InterPro" id="IPR011009">
    <property type="entry name" value="Kinase-like_dom_sf"/>
</dbReference>
<accession>A0AAN8VFP2</accession>
<dbReference type="Pfam" id="PF00069">
    <property type="entry name" value="Pkinase"/>
    <property type="match status" value="1"/>
</dbReference>
<sequence length="447" mass="50119">MATAAAEPSTVRRRTPSRATTRSSSDIIQTPRTPTRSDPSISNITSTTSGHNITGSSYIGSSSLTSLSSRTSLTSLRESLPENPHIYSFSEIRDATNNFLAKRFSSRSSSSSWKCSLRGRDVIIFQRKFRRKIETKELKEKLYVISRSHHMSIIKLLGASVSGDHVYLVYEFVNGANLEKCLRNPKNPEFTVLSTWMSRMQVASDLAYGLDYIHNNNGLNLTPIHNHIKSSSIIVTEPSFNAKICHFGTAELIGETSETTRTPDRKLKKPVGEIVEEEEEEGEEEEERELNRKNSGAMQFEGSRGYMSPEFQSTGIGTQKSDVFAFGVVILELLSGEVPLTYKFEKSTGNYRRISVIDTAKAVIDGGDEECEGRLRRWIDRRLKDSFPVEVAEKMTRLALDCVHMEADKRPDASRVASKISKMYLASRKWSDRVRVPADISVSLAPR</sequence>
<dbReference type="Gene3D" id="1.10.510.10">
    <property type="entry name" value="Transferase(Phosphotransferase) domain 1"/>
    <property type="match status" value="1"/>
</dbReference>
<dbReference type="PANTHER" id="PTHR46863:SF1">
    <property type="entry name" value="PROTEIN KINASE SUPERFAMILY PROTEIN"/>
    <property type="match status" value="1"/>
</dbReference>
<keyword evidence="4" id="KW-1185">Reference proteome</keyword>
<dbReference type="Pfam" id="PF07714">
    <property type="entry name" value="PK_Tyr_Ser-Thr"/>
    <property type="match status" value="1"/>
</dbReference>
<dbReference type="PROSITE" id="PS50011">
    <property type="entry name" value="PROTEIN_KINASE_DOM"/>
    <property type="match status" value="1"/>
</dbReference>
<evidence type="ECO:0000313" key="3">
    <source>
        <dbReference type="EMBL" id="KAK6926758.1"/>
    </source>
</evidence>
<dbReference type="InterPro" id="IPR001245">
    <property type="entry name" value="Ser-Thr/Tyr_kinase_cat_dom"/>
</dbReference>
<reference evidence="3 4" key="1">
    <citation type="submission" date="2023-12" db="EMBL/GenBank/DDBJ databases">
        <title>A high-quality genome assembly for Dillenia turbinata (Dilleniales).</title>
        <authorList>
            <person name="Chanderbali A."/>
        </authorList>
    </citation>
    <scope>NUCLEOTIDE SEQUENCE [LARGE SCALE GENOMIC DNA]</scope>
    <source>
        <strain evidence="3">LSX21</strain>
        <tissue evidence="3">Leaf</tissue>
    </source>
</reference>
<feature type="region of interest" description="Disordered" evidence="1">
    <location>
        <begin position="1"/>
        <end position="49"/>
    </location>
</feature>
<dbReference type="AlphaFoldDB" id="A0AAN8VFP2"/>
<organism evidence="3 4">
    <name type="scientific">Dillenia turbinata</name>
    <dbReference type="NCBI Taxonomy" id="194707"/>
    <lineage>
        <taxon>Eukaryota</taxon>
        <taxon>Viridiplantae</taxon>
        <taxon>Streptophyta</taxon>
        <taxon>Embryophyta</taxon>
        <taxon>Tracheophyta</taxon>
        <taxon>Spermatophyta</taxon>
        <taxon>Magnoliopsida</taxon>
        <taxon>eudicotyledons</taxon>
        <taxon>Gunneridae</taxon>
        <taxon>Pentapetalae</taxon>
        <taxon>Dilleniales</taxon>
        <taxon>Dilleniaceae</taxon>
        <taxon>Dillenia</taxon>
    </lineage>
</organism>
<feature type="compositionally biased region" description="Polar residues" evidence="1">
    <location>
        <begin position="26"/>
        <end position="49"/>
    </location>
</feature>
<dbReference type="InterPro" id="IPR000719">
    <property type="entry name" value="Prot_kinase_dom"/>
</dbReference>
<evidence type="ECO:0000259" key="2">
    <source>
        <dbReference type="PROSITE" id="PS50011"/>
    </source>
</evidence>
<evidence type="ECO:0000256" key="1">
    <source>
        <dbReference type="SAM" id="MobiDB-lite"/>
    </source>
</evidence>
<proteinExistence type="predicted"/>
<dbReference type="EMBL" id="JBAMMX010000015">
    <property type="protein sequence ID" value="KAK6926758.1"/>
    <property type="molecule type" value="Genomic_DNA"/>
</dbReference>
<keyword evidence="3" id="KW-0808">Transferase</keyword>
<gene>
    <name evidence="3" type="ORF">RJ641_008477</name>
</gene>
<protein>
    <submittedName>
        <fullName evidence="3">Protein kinase domain</fullName>
    </submittedName>
</protein>
<name>A0AAN8VFP2_9MAGN</name>
<dbReference type="Proteomes" id="UP001370490">
    <property type="component" value="Unassembled WGS sequence"/>
</dbReference>
<dbReference type="GO" id="GO:0004672">
    <property type="term" value="F:protein kinase activity"/>
    <property type="evidence" value="ECO:0007669"/>
    <property type="project" value="InterPro"/>
</dbReference>
<dbReference type="SUPFAM" id="SSF56112">
    <property type="entry name" value="Protein kinase-like (PK-like)"/>
    <property type="match status" value="1"/>
</dbReference>
<feature type="region of interest" description="Disordered" evidence="1">
    <location>
        <begin position="256"/>
        <end position="294"/>
    </location>
</feature>
<comment type="caution">
    <text evidence="3">The sequence shown here is derived from an EMBL/GenBank/DDBJ whole genome shotgun (WGS) entry which is preliminary data.</text>
</comment>
<feature type="compositionally biased region" description="Acidic residues" evidence="1">
    <location>
        <begin position="274"/>
        <end position="288"/>
    </location>
</feature>
<evidence type="ECO:0000313" key="4">
    <source>
        <dbReference type="Proteomes" id="UP001370490"/>
    </source>
</evidence>
<feature type="domain" description="Protein kinase" evidence="2">
    <location>
        <begin position="53"/>
        <end position="425"/>
    </location>
</feature>
<dbReference type="Gene3D" id="3.30.200.20">
    <property type="entry name" value="Phosphorylase Kinase, domain 1"/>
    <property type="match status" value="1"/>
</dbReference>
<dbReference type="PANTHER" id="PTHR46863">
    <property type="entry name" value="OS09G0572100 PROTEIN"/>
    <property type="match status" value="1"/>
</dbReference>
<keyword evidence="3" id="KW-0418">Kinase</keyword>